<dbReference type="AlphaFoldDB" id="A0A852Y9W8"/>
<dbReference type="GO" id="GO:0005576">
    <property type="term" value="C:extracellular region"/>
    <property type="evidence" value="ECO:0007669"/>
    <property type="project" value="InterPro"/>
</dbReference>
<dbReference type="GO" id="GO:0005975">
    <property type="term" value="P:carbohydrate metabolic process"/>
    <property type="evidence" value="ECO:0007669"/>
    <property type="project" value="InterPro"/>
</dbReference>
<evidence type="ECO:0008006" key="3">
    <source>
        <dbReference type="Google" id="ProtNLM"/>
    </source>
</evidence>
<sequence length="111" mass="12303">MSQGKKDGVGALGQFIYFDALVMHGPGSDHASFGGIRATARKHASPPSEGGDETEWLNAVLDARVKVVREEAAHDDTSRVDTEQRTFLKARNLDLRTPLVWRTYGDRYEIS</sequence>
<dbReference type="InterPro" id="IPR023346">
    <property type="entry name" value="Lysozyme-like_dom_sf"/>
</dbReference>
<dbReference type="InterPro" id="IPR000400">
    <property type="entry name" value="Glyco_hydro_46"/>
</dbReference>
<organism evidence="1 2">
    <name type="scientific">Schumannella luteola</name>
    <dbReference type="NCBI Taxonomy" id="472059"/>
    <lineage>
        <taxon>Bacteria</taxon>
        <taxon>Bacillati</taxon>
        <taxon>Actinomycetota</taxon>
        <taxon>Actinomycetes</taxon>
        <taxon>Micrococcales</taxon>
        <taxon>Microbacteriaceae</taxon>
        <taxon>Schumannella</taxon>
    </lineage>
</organism>
<reference evidence="1 2" key="1">
    <citation type="submission" date="2020-07" db="EMBL/GenBank/DDBJ databases">
        <title>Sequencing the genomes of 1000 actinobacteria strains.</title>
        <authorList>
            <person name="Klenk H.-P."/>
        </authorList>
    </citation>
    <scope>NUCLEOTIDE SEQUENCE [LARGE SCALE GENOMIC DNA]</scope>
    <source>
        <strain evidence="1 2">DSM 23141</strain>
    </source>
</reference>
<dbReference type="Gene3D" id="1.20.141.10">
    <property type="entry name" value="Chitosanase, subunit A, domain 1"/>
    <property type="match status" value="1"/>
</dbReference>
<proteinExistence type="predicted"/>
<keyword evidence="2" id="KW-1185">Reference proteome</keyword>
<dbReference type="Pfam" id="PF01374">
    <property type="entry name" value="Glyco_hydro_46"/>
    <property type="match status" value="1"/>
</dbReference>
<evidence type="ECO:0000313" key="2">
    <source>
        <dbReference type="Proteomes" id="UP000553888"/>
    </source>
</evidence>
<dbReference type="GO" id="GO:0016977">
    <property type="term" value="F:chitosanase activity"/>
    <property type="evidence" value="ECO:0007669"/>
    <property type="project" value="InterPro"/>
</dbReference>
<comment type="caution">
    <text evidence="1">The sequence shown here is derived from an EMBL/GenBank/DDBJ whole genome shotgun (WGS) entry which is preliminary data.</text>
</comment>
<accession>A0A852Y9W8</accession>
<dbReference type="Proteomes" id="UP000553888">
    <property type="component" value="Unassembled WGS sequence"/>
</dbReference>
<evidence type="ECO:0000313" key="1">
    <source>
        <dbReference type="EMBL" id="NYG98084.1"/>
    </source>
</evidence>
<protein>
    <recommendedName>
        <fullName evidence="3">Chitosanase</fullName>
    </recommendedName>
</protein>
<name>A0A852Y9W8_9MICO</name>
<dbReference type="EMBL" id="JACBZY010000001">
    <property type="protein sequence ID" value="NYG98084.1"/>
    <property type="molecule type" value="Genomic_DNA"/>
</dbReference>
<dbReference type="SUPFAM" id="SSF53955">
    <property type="entry name" value="Lysozyme-like"/>
    <property type="match status" value="1"/>
</dbReference>
<gene>
    <name evidence="1" type="ORF">BJ979_000710</name>
</gene>